<protein>
    <submittedName>
        <fullName evidence="1">Uncharacterized protein</fullName>
    </submittedName>
</protein>
<dbReference type="Gene3D" id="1.25.40.10">
    <property type="entry name" value="Tetratricopeptide repeat domain"/>
    <property type="match status" value="1"/>
</dbReference>
<sequence>MYKQIGYFFIITSLLFAVFFTILAQGEEPISILKRKQALMYTLTEQLKNRAPINIKLNLTTQKGTKNVIKINSANSATNNKPKTILPTELEQATESLSENPKLLTPKFAQTTSTVAKIEQNLSRTTITFLWDQPVKAAAFINNGKLWIIFDKFSNIQFIDNTQQFLNPKNQDYIKISNMMQKKIDNDNTFIVSDVKLPEEIEGTIIAAYKQDNSWIIEVAHRFEKLKSIKVNAKFNNIYPYLTIRTGERFYGTIDFVDPFTHKNISVVPLYNSNVAILIKREFVDLNILDTIQGVVIEKISDGVTLNPLGNKSFSITKKSGLNIAPEIYLAQHDNLSYNLMRSSEKAILNPKYFQSGKESFINTEDKLIKKIVTAKPSFKSRARLELTMFYLAHGFYNEAKAVLNLAREEDKMLNKKYQVITLLAALEFFTRNHQKALYEIQNFDIEDVPTIHREEFRFWQSLISYSNAENYQYVALSNTLRVFTNLNNNFLQYYTDQMLAEIGFITFEYKIQNNSLEDAYKILNVMNKFYYSDEISRNRLNYDIARYYLADHDTKSALDYFDRCLEEFDDNLHYNRCHYYRALMLRKSNMISEEQLIEILERVRLRWKGDNFEIRVSKKLYEIYTTTNRIIEALRVGQSILNNYPASLEAVQMSNNMSKSFIRFFLEKDNNHNDPIQALEIFFEFQHLLPIGIIGDEIILRVADYLDELDLLDRYIVLLEHQVKNRLTGFKKERAINKLASAYIKNLQPVNAINIMNFKSPNFHLPEFMERERRHIVAKALQKLGKDKDVLTLLKDDISHQSDEIKSEIFWQKKDWSSFNDFSEPYIYSIRNKEFTLNAKEVERILKQMISYLNLKEYELLEALYEDFKPRIPTNDKYYKSIQLLSNISKVQKLKDKNKLAFDVDEIHQLTSEMINSLNNSI</sequence>
<dbReference type="HOGENOM" id="CLU_334571_0_0_5"/>
<gene>
    <name evidence="1" type="ordered locus">midi_00677</name>
</gene>
<dbReference type="STRING" id="696127.midi_00677"/>
<evidence type="ECO:0000313" key="2">
    <source>
        <dbReference type="Proteomes" id="UP000006639"/>
    </source>
</evidence>
<dbReference type="AlphaFoldDB" id="F7XWC5"/>
<evidence type="ECO:0000313" key="1">
    <source>
        <dbReference type="EMBL" id="AEI88974.1"/>
    </source>
</evidence>
<dbReference type="KEGG" id="mmn:midi_00677"/>
<dbReference type="RefSeq" id="WP_013951180.1">
    <property type="nucleotide sequence ID" value="NC_015722.1"/>
</dbReference>
<dbReference type="OrthoDB" id="7431909at2"/>
<dbReference type="Proteomes" id="UP000006639">
    <property type="component" value="Chromosome"/>
</dbReference>
<reference evidence="1 2" key="1">
    <citation type="journal article" date="2011" name="Mol. Biol. Evol.">
        <title>Phylogenomic evidence for the presence of a flagellum and cbb3 oxidase in the free-living mitochondrial ancestor.</title>
        <authorList>
            <person name="Sassera D."/>
            <person name="Lo N."/>
            <person name="Epis S."/>
            <person name="D'Auria G."/>
            <person name="Montagna M."/>
            <person name="Comandatore F."/>
            <person name="Horner D."/>
            <person name="Pereto J."/>
            <person name="Luciano A.M."/>
            <person name="Franciosi F."/>
            <person name="Ferri E."/>
            <person name="Crotti E."/>
            <person name="Bazzocchi C."/>
            <person name="Daffonchio D."/>
            <person name="Sacchi L."/>
            <person name="Moya A."/>
            <person name="Latorre A."/>
            <person name="Bandi C."/>
        </authorList>
    </citation>
    <scope>NUCLEOTIDE SEQUENCE [LARGE SCALE GENOMIC DNA]</scope>
    <source>
        <strain evidence="1 2">IricVA</strain>
    </source>
</reference>
<name>F7XWC5_MIDMI</name>
<organism evidence="1 2">
    <name type="scientific">Midichloria mitochondrii (strain IricVA)</name>
    <dbReference type="NCBI Taxonomy" id="696127"/>
    <lineage>
        <taxon>Bacteria</taxon>
        <taxon>Pseudomonadati</taxon>
        <taxon>Pseudomonadota</taxon>
        <taxon>Alphaproteobacteria</taxon>
        <taxon>Rickettsiales</taxon>
        <taxon>Candidatus Midichloriaceae</taxon>
        <taxon>Candidatus Midichloria</taxon>
    </lineage>
</organism>
<accession>F7XWC5</accession>
<keyword evidence="2" id="KW-1185">Reference proteome</keyword>
<dbReference type="EMBL" id="CP002130">
    <property type="protein sequence ID" value="AEI88974.1"/>
    <property type="molecule type" value="Genomic_DNA"/>
</dbReference>
<dbReference type="InterPro" id="IPR011990">
    <property type="entry name" value="TPR-like_helical_dom_sf"/>
</dbReference>
<proteinExistence type="predicted"/>